<keyword evidence="6" id="KW-1185">Reference proteome</keyword>
<gene>
    <name evidence="5" type="ORF">GGQ74_000030</name>
</gene>
<dbReference type="Gene3D" id="3.40.50.300">
    <property type="entry name" value="P-loop containing nucleotide triphosphate hydrolases"/>
    <property type="match status" value="1"/>
</dbReference>
<proteinExistence type="predicted"/>
<dbReference type="Pfam" id="PF00005">
    <property type="entry name" value="ABC_tran"/>
    <property type="match status" value="1"/>
</dbReference>
<evidence type="ECO:0000313" key="6">
    <source>
        <dbReference type="Proteomes" id="UP000580856"/>
    </source>
</evidence>
<reference evidence="5 6" key="1">
    <citation type="submission" date="2020-03" db="EMBL/GenBank/DDBJ databases">
        <title>Genomic Encyclopedia of Type Strains, Phase IV (KMG-IV): sequencing the most valuable type-strain genomes for metagenomic binning, comparative biology and taxonomic classification.</title>
        <authorList>
            <person name="Goeker M."/>
        </authorList>
    </citation>
    <scope>NUCLEOTIDE SEQUENCE [LARGE SCALE GENOMIC DNA]</scope>
    <source>
        <strain evidence="5 6">DSM 24233</strain>
    </source>
</reference>
<dbReference type="PANTHER" id="PTHR43423:SF1">
    <property type="entry name" value="ABC TRANSPORTER I FAMILY MEMBER 17"/>
    <property type="match status" value="1"/>
</dbReference>
<dbReference type="AlphaFoldDB" id="A0A846QGZ3"/>
<dbReference type="GO" id="GO:0055085">
    <property type="term" value="P:transmembrane transport"/>
    <property type="evidence" value="ECO:0007669"/>
    <property type="project" value="InterPro"/>
</dbReference>
<name>A0A846QGZ3_9BACT</name>
<dbReference type="GO" id="GO:0016887">
    <property type="term" value="F:ATP hydrolysis activity"/>
    <property type="evidence" value="ECO:0007669"/>
    <property type="project" value="InterPro"/>
</dbReference>
<comment type="caution">
    <text evidence="5">The sequence shown here is derived from an EMBL/GenBank/DDBJ whole genome shotgun (WGS) entry which is preliminary data.</text>
</comment>
<dbReference type="InterPro" id="IPR015856">
    <property type="entry name" value="ABC_transpr_CbiO/EcfA_su"/>
</dbReference>
<dbReference type="GO" id="GO:0005524">
    <property type="term" value="F:ATP binding"/>
    <property type="evidence" value="ECO:0007669"/>
    <property type="project" value="UniProtKB-KW"/>
</dbReference>
<dbReference type="SMART" id="SM00382">
    <property type="entry name" value="AAA"/>
    <property type="match status" value="1"/>
</dbReference>
<evidence type="ECO:0000256" key="2">
    <source>
        <dbReference type="ARBA" id="ARBA00022741"/>
    </source>
</evidence>
<evidence type="ECO:0000256" key="1">
    <source>
        <dbReference type="ARBA" id="ARBA00022448"/>
    </source>
</evidence>
<dbReference type="PROSITE" id="PS50893">
    <property type="entry name" value="ABC_TRANSPORTER_2"/>
    <property type="match status" value="1"/>
</dbReference>
<evidence type="ECO:0000256" key="3">
    <source>
        <dbReference type="ARBA" id="ARBA00022840"/>
    </source>
</evidence>
<dbReference type="CDD" id="cd03225">
    <property type="entry name" value="ABC_cobalt_CbiO_domain1"/>
    <property type="match status" value="1"/>
</dbReference>
<keyword evidence="3 5" id="KW-0067">ATP-binding</keyword>
<dbReference type="SUPFAM" id="SSF52540">
    <property type="entry name" value="P-loop containing nucleoside triphosphate hydrolases"/>
    <property type="match status" value="1"/>
</dbReference>
<accession>A0A846QGZ3</accession>
<dbReference type="InterPro" id="IPR027417">
    <property type="entry name" value="P-loop_NTPase"/>
</dbReference>
<dbReference type="Proteomes" id="UP000580856">
    <property type="component" value="Unassembled WGS sequence"/>
</dbReference>
<dbReference type="EMBL" id="JAATJA010000001">
    <property type="protein sequence ID" value="NJB66390.1"/>
    <property type="molecule type" value="Genomic_DNA"/>
</dbReference>
<protein>
    <submittedName>
        <fullName evidence="5">Tungstate transport system ATP-binding protein</fullName>
    </submittedName>
</protein>
<organism evidence="5 6">
    <name type="scientific">Desulfobaculum xiamenense</name>
    <dbReference type="NCBI Taxonomy" id="995050"/>
    <lineage>
        <taxon>Bacteria</taxon>
        <taxon>Pseudomonadati</taxon>
        <taxon>Thermodesulfobacteriota</taxon>
        <taxon>Desulfovibrionia</taxon>
        <taxon>Desulfovibrionales</taxon>
        <taxon>Desulfovibrionaceae</taxon>
        <taxon>Desulfobaculum</taxon>
    </lineage>
</organism>
<dbReference type="GO" id="GO:0016020">
    <property type="term" value="C:membrane"/>
    <property type="evidence" value="ECO:0007669"/>
    <property type="project" value="InterPro"/>
</dbReference>
<dbReference type="InterPro" id="IPR003593">
    <property type="entry name" value="AAA+_ATPase"/>
</dbReference>
<dbReference type="RefSeq" id="WP_167939530.1">
    <property type="nucleotide sequence ID" value="NZ_JAATJA010000001.1"/>
</dbReference>
<keyword evidence="2" id="KW-0547">Nucleotide-binding</keyword>
<sequence length="215" mass="23730">MSAIYELDNVRQVYAGRTVLDVESLRIGERRIVGVAGPNGSGKSTLMRILAFLERPERGTIRFAGQVCAENGNGVRRKVTLLTQEPYLLKRSVEGNVAYGLAVRGEPHDAERVGRALDMVGLAPEKFLRRSWRELSGGEAQRVALAARLVLRPRVLLLDEPTASLDEESAKRIMGAAQAARDDWGATIVVVSHDRDWLGEVADETIRMREGRIVS</sequence>
<evidence type="ECO:0000259" key="4">
    <source>
        <dbReference type="PROSITE" id="PS50893"/>
    </source>
</evidence>
<evidence type="ECO:0000313" key="5">
    <source>
        <dbReference type="EMBL" id="NJB66390.1"/>
    </source>
</evidence>
<feature type="domain" description="ABC transporter" evidence="4">
    <location>
        <begin position="5"/>
        <end position="214"/>
    </location>
</feature>
<keyword evidence="1" id="KW-0813">Transport</keyword>
<dbReference type="PANTHER" id="PTHR43423">
    <property type="entry name" value="ABC TRANSPORTER I FAMILY MEMBER 17"/>
    <property type="match status" value="1"/>
</dbReference>
<dbReference type="InterPro" id="IPR003439">
    <property type="entry name" value="ABC_transporter-like_ATP-bd"/>
</dbReference>